<dbReference type="EMBL" id="JAMXLR010000006">
    <property type="protein sequence ID" value="MCO6042729.1"/>
    <property type="molecule type" value="Genomic_DNA"/>
</dbReference>
<evidence type="ECO:0000313" key="3">
    <source>
        <dbReference type="Proteomes" id="UP001155241"/>
    </source>
</evidence>
<organism evidence="2 3">
    <name type="scientific">Aeoliella straminimaris</name>
    <dbReference type="NCBI Taxonomy" id="2954799"/>
    <lineage>
        <taxon>Bacteria</taxon>
        <taxon>Pseudomonadati</taxon>
        <taxon>Planctomycetota</taxon>
        <taxon>Planctomycetia</taxon>
        <taxon>Pirellulales</taxon>
        <taxon>Lacipirellulaceae</taxon>
        <taxon>Aeoliella</taxon>
    </lineage>
</organism>
<sequence>MSGCVRQDSEGGVETSAPPATVDAHNHPTEGPHHGSLIELGNEEYHAELVHDEQSGSVTIYVLDSAAKASVPIDAKELTINLSHDGQAEQFTLTADPDSGDPQGMASRFVSSDAELAEELDHDHAEAQLVLNIDGKQYRGAVHHDHEGHDDHDH</sequence>
<feature type="compositionally biased region" description="Basic and acidic residues" evidence="1">
    <location>
        <begin position="24"/>
        <end position="33"/>
    </location>
</feature>
<dbReference type="RefSeq" id="WP_252850824.1">
    <property type="nucleotide sequence ID" value="NZ_JAMXLR010000006.1"/>
</dbReference>
<reference evidence="2" key="1">
    <citation type="submission" date="2022-06" db="EMBL/GenBank/DDBJ databases">
        <title>Aeoliella straminimaris, a novel planctomycete from sediments.</title>
        <authorList>
            <person name="Vitorino I.R."/>
            <person name="Lage O.M."/>
        </authorList>
    </citation>
    <scope>NUCLEOTIDE SEQUENCE</scope>
    <source>
        <strain evidence="2">ICT_H6.2</strain>
    </source>
</reference>
<feature type="region of interest" description="Disordered" evidence="1">
    <location>
        <begin position="1"/>
        <end position="35"/>
    </location>
</feature>
<dbReference type="Proteomes" id="UP001155241">
    <property type="component" value="Unassembled WGS sequence"/>
</dbReference>
<proteinExistence type="predicted"/>
<keyword evidence="3" id="KW-1185">Reference proteome</keyword>
<protein>
    <submittedName>
        <fullName evidence="2">Uncharacterized protein</fullName>
    </submittedName>
</protein>
<evidence type="ECO:0000313" key="2">
    <source>
        <dbReference type="EMBL" id="MCO6042729.1"/>
    </source>
</evidence>
<gene>
    <name evidence="2" type="ORF">NG895_02305</name>
</gene>
<name>A0A9X2F6L0_9BACT</name>
<dbReference type="AlphaFoldDB" id="A0A9X2F6L0"/>
<comment type="caution">
    <text evidence="2">The sequence shown here is derived from an EMBL/GenBank/DDBJ whole genome shotgun (WGS) entry which is preliminary data.</text>
</comment>
<accession>A0A9X2F6L0</accession>
<evidence type="ECO:0000256" key="1">
    <source>
        <dbReference type="SAM" id="MobiDB-lite"/>
    </source>
</evidence>